<evidence type="ECO:0000313" key="2">
    <source>
        <dbReference type="Proteomes" id="UP000010094"/>
    </source>
</evidence>
<keyword evidence="2" id="KW-1185">Reference proteome</keyword>
<dbReference type="RefSeq" id="XP_009264575.1">
    <property type="nucleotide sequence ID" value="XM_009266300.1"/>
</dbReference>
<organism evidence="1 2">
    <name type="scientific">Encephalitozoon romaleae (strain SJ-2008)</name>
    <name type="common">Microsporidian parasite</name>
    <dbReference type="NCBI Taxonomy" id="1178016"/>
    <lineage>
        <taxon>Eukaryota</taxon>
        <taxon>Fungi</taxon>
        <taxon>Fungi incertae sedis</taxon>
        <taxon>Microsporidia</taxon>
        <taxon>Unikaryonidae</taxon>
        <taxon>Encephalitozoon</taxon>
    </lineage>
</organism>
<name>I6ZIM9_ENCRO</name>
<sequence>MSFIRRRNLISFGTNDSNVDLLDKDAVKYILEKCPSILASIYRRTKQKSKAIQALQYKISGSNKVIYNHEILYNYIYFGDYDGALERAESLSFRDEPIERLLLQIFIHKKTQSEKVCCGSDTYDEISTRVFQYLSTYFTIDILDYFIKALKDFCNNNTECKTKSCGNTKIALFKSQCSKDYLEKLSTESLKYIYHELDIIEALRLIVHRNPKSSERYFREFIERCFPTNEEVKSILGRFYVPSLFELLKERNSLTEDIMKVKEYYTKSCKEVKLESRYCKKAKMIEKNTYLSTCKTFNKKR</sequence>
<dbReference type="EMBL" id="CP003522">
    <property type="protein sequence ID" value="AFN83078.1"/>
    <property type="molecule type" value="Genomic_DNA"/>
</dbReference>
<evidence type="ECO:0000313" key="1">
    <source>
        <dbReference type="EMBL" id="AFN83078.1"/>
    </source>
</evidence>
<dbReference type="GeneID" id="20521380"/>
<dbReference type="VEuPathDB" id="MicrosporidiaDB:EROM_051480"/>
<gene>
    <name evidence="1" type="ordered locus">EROM_051480</name>
</gene>
<dbReference type="KEGG" id="ero:EROM_051480"/>
<dbReference type="AlphaFoldDB" id="I6ZIM9"/>
<protein>
    <submittedName>
        <fullName evidence="1">Uncharacterized protein</fullName>
    </submittedName>
</protein>
<dbReference type="OrthoDB" id="2191084at2759"/>
<accession>I6ZIM9</accession>
<reference evidence="1 2" key="1">
    <citation type="journal article" date="2012" name="Proc. Natl. Acad. Sci. U.S.A.">
        <title>Gain and loss of multiple functionally related, horizontally transferred genes in the reduced genomes of two microsporidian parasites.</title>
        <authorList>
            <person name="Pombert J.-F."/>
            <person name="Selman M."/>
            <person name="Burki F."/>
            <person name="Bardell F.T."/>
            <person name="Farinelli L."/>
            <person name="Solter L.F."/>
            <person name="Whitman D.W."/>
            <person name="Weiss L.M."/>
            <person name="Corradi N."/>
            <person name="Keeling P.J."/>
        </authorList>
    </citation>
    <scope>NUCLEOTIDE SEQUENCE [LARGE SCALE GENOMIC DNA]</scope>
    <source>
        <strain evidence="1 2">SJ-2008</strain>
    </source>
</reference>
<proteinExistence type="predicted"/>
<dbReference type="HOGENOM" id="CLU_918373_0_0_1"/>
<dbReference type="Proteomes" id="UP000010094">
    <property type="component" value="Chromosome V"/>
</dbReference>